<dbReference type="Gene3D" id="3.40.50.620">
    <property type="entry name" value="HUPs"/>
    <property type="match status" value="1"/>
</dbReference>
<dbReference type="EMBL" id="LBSM01000017">
    <property type="protein sequence ID" value="KKQ17609.1"/>
    <property type="molecule type" value="Genomic_DNA"/>
</dbReference>
<evidence type="ECO:0000256" key="9">
    <source>
        <dbReference type="ARBA" id="ARBA00048351"/>
    </source>
</evidence>
<dbReference type="NCBIfam" id="TIGR00463">
    <property type="entry name" value="gltX_arch"/>
    <property type="match status" value="1"/>
</dbReference>
<name>A0A0G0I085_9BACT</name>
<dbReference type="GO" id="GO:0005524">
    <property type="term" value="F:ATP binding"/>
    <property type="evidence" value="ECO:0007669"/>
    <property type="project" value="UniProtKB-KW"/>
</dbReference>
<evidence type="ECO:0000259" key="12">
    <source>
        <dbReference type="Pfam" id="PF00749"/>
    </source>
</evidence>
<dbReference type="InterPro" id="IPR020059">
    <property type="entry name" value="Glu/Gln-tRNA-synth_Ib_codon-bd"/>
</dbReference>
<evidence type="ECO:0000256" key="10">
    <source>
        <dbReference type="NCBIfam" id="TIGR00463"/>
    </source>
</evidence>
<dbReference type="GO" id="GO:0005829">
    <property type="term" value="C:cytosol"/>
    <property type="evidence" value="ECO:0007669"/>
    <property type="project" value="TreeGrafter"/>
</dbReference>
<keyword evidence="6 11" id="KW-0067">ATP-binding</keyword>
<evidence type="ECO:0000256" key="3">
    <source>
        <dbReference type="ARBA" id="ARBA00022490"/>
    </source>
</evidence>
<dbReference type="PANTHER" id="PTHR43097:SF5">
    <property type="entry name" value="GLUTAMATE--TRNA LIGASE"/>
    <property type="match status" value="1"/>
</dbReference>
<dbReference type="Pfam" id="PF00749">
    <property type="entry name" value="tRNA-synt_1c"/>
    <property type="match status" value="1"/>
</dbReference>
<keyword evidence="3" id="KW-0963">Cytoplasm</keyword>
<dbReference type="Pfam" id="PF03950">
    <property type="entry name" value="tRNA-synt_1c_C"/>
    <property type="match status" value="1"/>
</dbReference>
<dbReference type="InterPro" id="IPR020058">
    <property type="entry name" value="Glu/Gln-tRNA-synth_Ib_cat-dom"/>
</dbReference>
<dbReference type="Gene3D" id="2.40.240.10">
    <property type="entry name" value="Ribosomal Protein L25, Chain P"/>
    <property type="match status" value="1"/>
</dbReference>
<comment type="similarity">
    <text evidence="2">Belongs to the class-I aminoacyl-tRNA synthetase family. Glutamate--tRNA ligase type 2 subfamily.</text>
</comment>
<feature type="domain" description="Glutamyl/glutaminyl-tRNA synthetase class Ib catalytic" evidence="12">
    <location>
        <begin position="87"/>
        <end position="383"/>
    </location>
</feature>
<sequence>MKDLIFKYVLQASMKYSSIDVNSIVGKIIAERPEYKNFIKDIIKETKDIIEEVKKLDADERKKHLERFTFYKEERKKEYELPNVGGKVVMRFAPNPNGAMSIGHSRQAIWNDFFVKKYNGELILRFDDTDPKVKIPEKKVYKWFEEDLEYLDVKIHKKVRQSSRLKVYYKHAEDLIDMGNAYVCLCKDDFKNYKDGCPCREITPEENMKRWKLMFRDYGEGTAVLRIKTDIHHPNPAIRDWIAFRIVNNPKNPFSKERLWPLLNFASAIDDHEFNVTHILRGVDLKSSVERQEYIYKYFSWSYPETVYTGKLFFRGLKSTTEIKNMIKEKKIDGWDDVRLGTIGSLKRRGIRGEAIRNFILSMGVNKNEVKVDINNLYSFNKGIIDKESNRYFAVFDPKKIRIEGFKSRRVKISIHPDFPERGYRAINCGNEFYVQDNLQRDRLYRFMHLFNFLNNTFVSDKLVKDAKLIHWVPSSGNVKVEVLMDDNTKLKGYGEESLKKVNIGETVQFERNFFCILEEKSKDKFIYIYSHR</sequence>
<dbReference type="GO" id="GO:0043604">
    <property type="term" value="P:amide biosynthetic process"/>
    <property type="evidence" value="ECO:0007669"/>
    <property type="project" value="TreeGrafter"/>
</dbReference>
<evidence type="ECO:0000313" key="15">
    <source>
        <dbReference type="EMBL" id="KKQ17609.1"/>
    </source>
</evidence>
<dbReference type="InterPro" id="IPR014729">
    <property type="entry name" value="Rossmann-like_a/b/a_fold"/>
</dbReference>
<evidence type="ECO:0000259" key="14">
    <source>
        <dbReference type="Pfam" id="PF20974"/>
    </source>
</evidence>
<dbReference type="PATRIC" id="fig|1618331.3.peg.785"/>
<dbReference type="InterPro" id="IPR050132">
    <property type="entry name" value="Gln/Glu-tRNA_Ligase"/>
</dbReference>
<gene>
    <name evidence="15" type="ORF">US31_C0017G0003</name>
</gene>
<comment type="subcellular location">
    <subcellularLocation>
        <location evidence="1">Cytoplasm</location>
    </subcellularLocation>
</comment>
<dbReference type="InterPro" id="IPR020056">
    <property type="entry name" value="Rbsml_bL25/Gln-tRNA_synth_N"/>
</dbReference>
<evidence type="ECO:0000256" key="4">
    <source>
        <dbReference type="ARBA" id="ARBA00022598"/>
    </source>
</evidence>
<keyword evidence="5 11" id="KW-0547">Nucleotide-binding</keyword>
<evidence type="ECO:0000256" key="6">
    <source>
        <dbReference type="ARBA" id="ARBA00022840"/>
    </source>
</evidence>
<keyword evidence="7 11" id="KW-0648">Protein biosynthesis</keyword>
<dbReference type="InterPro" id="IPR049437">
    <property type="entry name" value="tRNA-synt_1c_C2"/>
</dbReference>
<dbReference type="PRINTS" id="PR00987">
    <property type="entry name" value="TRNASYNTHGLU"/>
</dbReference>
<dbReference type="GO" id="GO:0004818">
    <property type="term" value="F:glutamate-tRNA ligase activity"/>
    <property type="evidence" value="ECO:0007669"/>
    <property type="project" value="UniProtKB-UniRule"/>
</dbReference>
<evidence type="ECO:0000256" key="1">
    <source>
        <dbReference type="ARBA" id="ARBA00004496"/>
    </source>
</evidence>
<feature type="domain" description="tRNA synthetases class I (E and Q) anti-codon binding" evidence="14">
    <location>
        <begin position="470"/>
        <end position="517"/>
    </location>
</feature>
<proteinExistence type="inferred from homology"/>
<dbReference type="InterPro" id="IPR000924">
    <property type="entry name" value="Glu/Gln-tRNA-synth"/>
</dbReference>
<comment type="catalytic activity">
    <reaction evidence="9">
        <text>tRNA(Glu) + L-glutamate + ATP = L-glutamyl-tRNA(Glu) + AMP + diphosphate</text>
        <dbReference type="Rhea" id="RHEA:23540"/>
        <dbReference type="Rhea" id="RHEA-COMP:9663"/>
        <dbReference type="Rhea" id="RHEA-COMP:9680"/>
        <dbReference type="ChEBI" id="CHEBI:29985"/>
        <dbReference type="ChEBI" id="CHEBI:30616"/>
        <dbReference type="ChEBI" id="CHEBI:33019"/>
        <dbReference type="ChEBI" id="CHEBI:78442"/>
        <dbReference type="ChEBI" id="CHEBI:78520"/>
        <dbReference type="ChEBI" id="CHEBI:456215"/>
        <dbReference type="EC" id="6.1.1.17"/>
    </reaction>
</comment>
<evidence type="ECO:0000256" key="7">
    <source>
        <dbReference type="ARBA" id="ARBA00022917"/>
    </source>
</evidence>
<dbReference type="AlphaFoldDB" id="A0A0G0I085"/>
<evidence type="ECO:0000259" key="13">
    <source>
        <dbReference type="Pfam" id="PF03950"/>
    </source>
</evidence>
<dbReference type="SUPFAM" id="SSF52374">
    <property type="entry name" value="Nucleotidylyl transferase"/>
    <property type="match status" value="1"/>
</dbReference>
<dbReference type="EC" id="6.1.1.17" evidence="10"/>
<dbReference type="PANTHER" id="PTHR43097">
    <property type="entry name" value="GLUTAMINE-TRNA LIGASE"/>
    <property type="match status" value="1"/>
</dbReference>
<dbReference type="Proteomes" id="UP000034508">
    <property type="component" value="Unassembled WGS sequence"/>
</dbReference>
<keyword evidence="4 11" id="KW-0436">Ligase</keyword>
<evidence type="ECO:0000256" key="2">
    <source>
        <dbReference type="ARBA" id="ARBA00008927"/>
    </source>
</evidence>
<comment type="caution">
    <text evidence="15">The sequence shown here is derived from an EMBL/GenBank/DDBJ whole genome shotgun (WGS) entry which is preliminary data.</text>
</comment>
<dbReference type="NCBIfam" id="NF003169">
    <property type="entry name" value="PRK04156.1"/>
    <property type="match status" value="1"/>
</dbReference>
<protein>
    <recommendedName>
        <fullName evidence="10">Glutamate--tRNA ligase</fullName>
        <ecNumber evidence="10">6.1.1.17</ecNumber>
    </recommendedName>
</protein>
<dbReference type="GO" id="GO:0006424">
    <property type="term" value="P:glutamyl-tRNA aminoacylation"/>
    <property type="evidence" value="ECO:0007669"/>
    <property type="project" value="UniProtKB-UniRule"/>
</dbReference>
<keyword evidence="8 11" id="KW-0030">Aminoacyl-tRNA synthetase</keyword>
<dbReference type="Gene3D" id="2.40.240.100">
    <property type="match status" value="1"/>
</dbReference>
<dbReference type="InterPro" id="IPR011035">
    <property type="entry name" value="Ribosomal_bL25/Gln-tRNA_synth"/>
</dbReference>
<organism evidence="15 16">
    <name type="scientific">Berkelbacteria bacterium GW2011_GWA1_36_9</name>
    <dbReference type="NCBI Taxonomy" id="1618331"/>
    <lineage>
        <taxon>Bacteria</taxon>
        <taxon>Candidatus Berkelbacteria</taxon>
    </lineage>
</organism>
<evidence type="ECO:0000256" key="8">
    <source>
        <dbReference type="ARBA" id="ARBA00023146"/>
    </source>
</evidence>
<reference evidence="15 16" key="1">
    <citation type="journal article" date="2015" name="Nature">
        <title>rRNA introns, odd ribosomes, and small enigmatic genomes across a large radiation of phyla.</title>
        <authorList>
            <person name="Brown C.T."/>
            <person name="Hug L.A."/>
            <person name="Thomas B.C."/>
            <person name="Sharon I."/>
            <person name="Castelle C.J."/>
            <person name="Singh A."/>
            <person name="Wilkins M.J."/>
            <person name="Williams K.H."/>
            <person name="Banfield J.F."/>
        </authorList>
    </citation>
    <scope>NUCLEOTIDE SEQUENCE [LARGE SCALE GENOMIC DNA]</scope>
</reference>
<dbReference type="Pfam" id="PF20974">
    <property type="entry name" value="tRNA-synt_1c_C2"/>
    <property type="match status" value="1"/>
</dbReference>
<dbReference type="InterPro" id="IPR004526">
    <property type="entry name" value="Glu-tRNA-synth_arc/euk"/>
</dbReference>
<dbReference type="SUPFAM" id="SSF50715">
    <property type="entry name" value="Ribosomal protein L25-like"/>
    <property type="match status" value="1"/>
</dbReference>
<evidence type="ECO:0000256" key="11">
    <source>
        <dbReference type="RuleBase" id="RU363037"/>
    </source>
</evidence>
<accession>A0A0G0I085</accession>
<evidence type="ECO:0000256" key="5">
    <source>
        <dbReference type="ARBA" id="ARBA00022741"/>
    </source>
</evidence>
<feature type="domain" description="Glutamyl/glutaminyl-tRNA synthetase class Ib anti-codon binding" evidence="13">
    <location>
        <begin position="389"/>
        <end position="459"/>
    </location>
</feature>
<evidence type="ECO:0000313" key="16">
    <source>
        <dbReference type="Proteomes" id="UP000034508"/>
    </source>
</evidence>